<name>A0ABM7LM92_9ACTN</name>
<accession>A0ABM7LM92</accession>
<reference evidence="1 2" key="1">
    <citation type="submission" date="2020-08" db="EMBL/GenBank/DDBJ databases">
        <title>Whole genome shotgun sequence of Actinoplanes ianthinogenes NBRC 13996.</title>
        <authorList>
            <person name="Komaki H."/>
            <person name="Tamura T."/>
        </authorList>
    </citation>
    <scope>NUCLEOTIDE SEQUENCE [LARGE SCALE GENOMIC DNA]</scope>
    <source>
        <strain evidence="1 2">NBRC 13996</strain>
    </source>
</reference>
<protein>
    <submittedName>
        <fullName evidence="1">Uncharacterized protein</fullName>
    </submittedName>
</protein>
<sequence length="56" mass="6059">MCPIAPSANPGRWVARPEREMDRVRDMTACTERHFAALTSDLAGERPEGMSKGGAA</sequence>
<dbReference type="EMBL" id="AP023356">
    <property type="protein sequence ID" value="BCJ40391.1"/>
    <property type="molecule type" value="Genomic_DNA"/>
</dbReference>
<keyword evidence="2" id="KW-1185">Reference proteome</keyword>
<evidence type="ECO:0000313" key="1">
    <source>
        <dbReference type="EMBL" id="BCJ40391.1"/>
    </source>
</evidence>
<proteinExistence type="predicted"/>
<gene>
    <name evidence="1" type="ORF">Aiant_10480</name>
</gene>
<dbReference type="Proteomes" id="UP000676967">
    <property type="component" value="Chromosome"/>
</dbReference>
<evidence type="ECO:0000313" key="2">
    <source>
        <dbReference type="Proteomes" id="UP000676967"/>
    </source>
</evidence>
<organism evidence="1 2">
    <name type="scientific">Actinoplanes ianthinogenes</name>
    <dbReference type="NCBI Taxonomy" id="122358"/>
    <lineage>
        <taxon>Bacteria</taxon>
        <taxon>Bacillati</taxon>
        <taxon>Actinomycetota</taxon>
        <taxon>Actinomycetes</taxon>
        <taxon>Micromonosporales</taxon>
        <taxon>Micromonosporaceae</taxon>
        <taxon>Actinoplanes</taxon>
    </lineage>
</organism>